<dbReference type="Gramene" id="CMQ104CT">
    <property type="protein sequence ID" value="CMQ104CT"/>
    <property type="gene ID" value="CMQ104C"/>
</dbReference>
<dbReference type="EMBL" id="AP006499">
    <property type="protein sequence ID" value="BAM82018.1"/>
    <property type="molecule type" value="Genomic_DNA"/>
</dbReference>
<keyword evidence="3" id="KW-1185">Reference proteome</keyword>
<organism evidence="2 3">
    <name type="scientific">Cyanidioschyzon merolae (strain NIES-3377 / 10D)</name>
    <name type="common">Unicellular red alga</name>
    <dbReference type="NCBI Taxonomy" id="280699"/>
    <lineage>
        <taxon>Eukaryota</taxon>
        <taxon>Rhodophyta</taxon>
        <taxon>Bangiophyceae</taxon>
        <taxon>Cyanidiales</taxon>
        <taxon>Cyanidiaceae</taxon>
        <taxon>Cyanidioschyzon</taxon>
    </lineage>
</organism>
<evidence type="ECO:0000256" key="1">
    <source>
        <dbReference type="SAM" id="MobiDB-lite"/>
    </source>
</evidence>
<feature type="region of interest" description="Disordered" evidence="1">
    <location>
        <begin position="84"/>
        <end position="104"/>
    </location>
</feature>
<accession>M1VKI7</accession>
<reference evidence="2 3" key="2">
    <citation type="journal article" date="2007" name="BMC Biol.">
        <title>A 100%-complete sequence reveals unusually simple genomic features in the hot-spring red alga Cyanidioschyzon merolae.</title>
        <authorList>
            <person name="Nozaki H."/>
            <person name="Takano H."/>
            <person name="Misumi O."/>
            <person name="Terasawa K."/>
            <person name="Matsuzaki M."/>
            <person name="Maruyama S."/>
            <person name="Nishida K."/>
            <person name="Yagisawa F."/>
            <person name="Yoshida Y."/>
            <person name="Fujiwara T."/>
            <person name="Takio S."/>
            <person name="Tamura K."/>
            <person name="Chung S.J."/>
            <person name="Nakamura S."/>
            <person name="Kuroiwa H."/>
            <person name="Tanaka K."/>
            <person name="Sato N."/>
            <person name="Kuroiwa T."/>
        </authorList>
    </citation>
    <scope>NUCLEOTIDE SEQUENCE [LARGE SCALE GENOMIC DNA]</scope>
    <source>
        <strain evidence="2 3">10D</strain>
    </source>
</reference>
<gene>
    <name evidence="2" type="ORF">CYME_CMQ104C</name>
</gene>
<dbReference type="KEGG" id="cme:CYME_CMQ104C"/>
<proteinExistence type="predicted"/>
<evidence type="ECO:0000313" key="2">
    <source>
        <dbReference type="EMBL" id="BAM82018.1"/>
    </source>
</evidence>
<name>M1VKI7_CYAM1</name>
<sequence length="104" mass="11799">MDTSPCTGKNTKKCGSRKSAQLENAGPCKRFVNETNKQNKFPQHRFVKAIPIKTTTNLKPRMNSYAHIAAVRYSMLYMETMSENIDSREPSEHVSLPFSTDTDN</sequence>
<protein>
    <submittedName>
        <fullName evidence="2">Uncharacterized protein</fullName>
    </submittedName>
</protein>
<dbReference type="RefSeq" id="XP_005538054.1">
    <property type="nucleotide sequence ID" value="XM_005537997.1"/>
</dbReference>
<dbReference type="HOGENOM" id="CLU_2253951_0_0_1"/>
<reference evidence="2 3" key="1">
    <citation type="journal article" date="2004" name="Nature">
        <title>Genome sequence of the ultrasmall unicellular red alga Cyanidioschyzon merolae 10D.</title>
        <authorList>
            <person name="Matsuzaki M."/>
            <person name="Misumi O."/>
            <person name="Shin-i T."/>
            <person name="Maruyama S."/>
            <person name="Takahara M."/>
            <person name="Miyagishima S."/>
            <person name="Mori T."/>
            <person name="Nishida K."/>
            <person name="Yagisawa F."/>
            <person name="Nishida K."/>
            <person name="Yoshida Y."/>
            <person name="Nishimura Y."/>
            <person name="Nakao S."/>
            <person name="Kobayashi T."/>
            <person name="Momoyama Y."/>
            <person name="Higashiyama T."/>
            <person name="Minoda A."/>
            <person name="Sano M."/>
            <person name="Nomoto H."/>
            <person name="Oishi K."/>
            <person name="Hayashi H."/>
            <person name="Ohta F."/>
            <person name="Nishizaka S."/>
            <person name="Haga S."/>
            <person name="Miura S."/>
            <person name="Morishita T."/>
            <person name="Kabeya Y."/>
            <person name="Terasawa K."/>
            <person name="Suzuki Y."/>
            <person name="Ishii Y."/>
            <person name="Asakawa S."/>
            <person name="Takano H."/>
            <person name="Ohta N."/>
            <person name="Kuroiwa H."/>
            <person name="Tanaka K."/>
            <person name="Shimizu N."/>
            <person name="Sugano S."/>
            <person name="Sato N."/>
            <person name="Nozaki H."/>
            <person name="Ogasawara N."/>
            <person name="Kohara Y."/>
            <person name="Kuroiwa T."/>
        </authorList>
    </citation>
    <scope>NUCLEOTIDE SEQUENCE [LARGE SCALE GENOMIC DNA]</scope>
    <source>
        <strain evidence="2 3">10D</strain>
    </source>
</reference>
<dbReference type="AlphaFoldDB" id="M1VKI7"/>
<evidence type="ECO:0000313" key="3">
    <source>
        <dbReference type="Proteomes" id="UP000007014"/>
    </source>
</evidence>
<dbReference type="GeneID" id="16996543"/>
<dbReference type="Proteomes" id="UP000007014">
    <property type="component" value="Chromosome 17"/>
</dbReference>
<feature type="region of interest" description="Disordered" evidence="1">
    <location>
        <begin position="1"/>
        <end position="20"/>
    </location>
</feature>